<keyword evidence="2" id="KW-0812">Transmembrane</keyword>
<feature type="compositionally biased region" description="Pro residues" evidence="1">
    <location>
        <begin position="167"/>
        <end position="182"/>
    </location>
</feature>
<dbReference type="Proteomes" id="UP000466187">
    <property type="component" value="Chromosome"/>
</dbReference>
<keyword evidence="2" id="KW-0472">Membrane</keyword>
<accession>A0A7I7WIJ0</accession>
<evidence type="ECO:0000256" key="2">
    <source>
        <dbReference type="SAM" id="Phobius"/>
    </source>
</evidence>
<evidence type="ECO:0000313" key="3">
    <source>
        <dbReference type="EMBL" id="BBZ16627.1"/>
    </source>
</evidence>
<feature type="region of interest" description="Disordered" evidence="1">
    <location>
        <begin position="1"/>
        <end position="35"/>
    </location>
</feature>
<dbReference type="KEGG" id="mgad:MGAD_09620"/>
<proteinExistence type="predicted"/>
<organism evidence="3 4">
    <name type="scientific">Mycolicibacterium gadium</name>
    <name type="common">Mycobacterium gadium</name>
    <dbReference type="NCBI Taxonomy" id="1794"/>
    <lineage>
        <taxon>Bacteria</taxon>
        <taxon>Bacillati</taxon>
        <taxon>Actinomycetota</taxon>
        <taxon>Actinomycetes</taxon>
        <taxon>Mycobacteriales</taxon>
        <taxon>Mycobacteriaceae</taxon>
        <taxon>Mycolicibacterium</taxon>
    </lineage>
</organism>
<dbReference type="AlphaFoldDB" id="A0A7I7WIJ0"/>
<evidence type="ECO:0000313" key="4">
    <source>
        <dbReference type="Proteomes" id="UP000466187"/>
    </source>
</evidence>
<feature type="region of interest" description="Disordered" evidence="1">
    <location>
        <begin position="137"/>
        <end position="237"/>
    </location>
</feature>
<reference evidence="3 4" key="1">
    <citation type="journal article" date="2019" name="Emerg. Microbes Infect.">
        <title>Comprehensive subspecies identification of 175 nontuberculous mycobacteria species based on 7547 genomic profiles.</title>
        <authorList>
            <person name="Matsumoto Y."/>
            <person name="Kinjo T."/>
            <person name="Motooka D."/>
            <person name="Nabeya D."/>
            <person name="Jung N."/>
            <person name="Uechi K."/>
            <person name="Horii T."/>
            <person name="Iida T."/>
            <person name="Fujita J."/>
            <person name="Nakamura S."/>
        </authorList>
    </citation>
    <scope>NUCLEOTIDE SEQUENCE [LARGE SCALE GENOMIC DNA]</scope>
    <source>
        <strain evidence="3 4">JCM 12688</strain>
    </source>
</reference>
<feature type="compositionally biased region" description="Low complexity" evidence="1">
    <location>
        <begin position="183"/>
        <end position="201"/>
    </location>
</feature>
<protein>
    <submittedName>
        <fullName evidence="3">Uncharacterized protein</fullName>
    </submittedName>
</protein>
<sequence>MAERIALWGRDIDDDSSPDPDNGFAGYGHHDPVTEPIPVVEHEYSDYDDYVEAEPEYADDLTDLTDYADTQEAASAFSYAKPFLDRRPGSPADSLTFKAAPMPWYRTKRGLIVLLAVIAVLVVLALIPLLLRSPGPEAPTNTPSTEPAPSSVQPTSTSGAPELTSQPAPPPPPPPPPPPAPDAPVYGPQYPSSGAGSGSQAPKPEIGVTRTPISVAPKPVTPPTSAEVGKRGSTSRW</sequence>
<feature type="transmembrane region" description="Helical" evidence="2">
    <location>
        <begin position="111"/>
        <end position="131"/>
    </location>
</feature>
<evidence type="ECO:0000256" key="1">
    <source>
        <dbReference type="SAM" id="MobiDB-lite"/>
    </source>
</evidence>
<dbReference type="RefSeq" id="WP_163685382.1">
    <property type="nucleotide sequence ID" value="NZ_AP022608.1"/>
</dbReference>
<gene>
    <name evidence="3" type="ORF">MGAD_09620</name>
</gene>
<name>A0A7I7WIJ0_MYCGU</name>
<feature type="compositionally biased region" description="Polar residues" evidence="1">
    <location>
        <begin position="139"/>
        <end position="166"/>
    </location>
</feature>
<keyword evidence="2" id="KW-1133">Transmembrane helix</keyword>
<dbReference type="EMBL" id="AP022608">
    <property type="protein sequence ID" value="BBZ16627.1"/>
    <property type="molecule type" value="Genomic_DNA"/>
</dbReference>